<comment type="caution">
    <text evidence="3">The sequence shown here is derived from an EMBL/GenBank/DDBJ whole genome shotgun (WGS) entry which is preliminary data.</text>
</comment>
<dbReference type="PROSITE" id="PS00036">
    <property type="entry name" value="BZIP_BASIC"/>
    <property type="match status" value="1"/>
</dbReference>
<proteinExistence type="predicted"/>
<dbReference type="GO" id="GO:0003700">
    <property type="term" value="F:DNA-binding transcription factor activity"/>
    <property type="evidence" value="ECO:0007669"/>
    <property type="project" value="InterPro"/>
</dbReference>
<name>A0A8H7ADT5_9EURO</name>
<sequence length="368" mass="40401">MRSTPQSPAKCRRTATSEAQDHRDFGEEFLQVAGLVEKRRLQNRIAQRNYRNKIRDRLEALEALVNSTDKAEVLNSGTTKPASNPKRSLSGNVSHVKSTEDDTRPAVQDDPPELPSDSSDHWGDMDDFLDSSATDLDNQLQHVNPNASHHNSLGHYHHLSSTSPLSFTDNNDNPHSHLSMANIPSPPMTSNNSLYMPHLESAATPRDPSHPSDPTAQISQAEISVSQNSSPPPQDAFNYAYTFSPIVMPSPGIPLTPMSMSSSTNIDTTTKPHTHPAIHHQQQPQSCFQPPLLPTQRSQHPHQNQQQQHYVWIPVPVPVLYMPPCCCCHPHSTTPAPIQQASMQQAGLGQPSPPRTGYHSGGSGADGR</sequence>
<gene>
    <name evidence="3" type="ORF">GJ744_010707</name>
</gene>
<feature type="compositionally biased region" description="Polar residues" evidence="1">
    <location>
        <begin position="212"/>
        <end position="229"/>
    </location>
</feature>
<feature type="compositionally biased region" description="Gly residues" evidence="1">
    <location>
        <begin position="359"/>
        <end position="368"/>
    </location>
</feature>
<reference evidence="3" key="1">
    <citation type="submission" date="2020-02" db="EMBL/GenBank/DDBJ databases">
        <authorList>
            <person name="Palmer J.M."/>
        </authorList>
    </citation>
    <scope>NUCLEOTIDE SEQUENCE</scope>
    <source>
        <strain evidence="3">EPUS1.4</strain>
        <tissue evidence="3">Thallus</tissue>
    </source>
</reference>
<feature type="region of interest" description="Disordered" evidence="1">
    <location>
        <begin position="340"/>
        <end position="368"/>
    </location>
</feature>
<dbReference type="Proteomes" id="UP000606974">
    <property type="component" value="Unassembled WGS sequence"/>
</dbReference>
<keyword evidence="4" id="KW-1185">Reference proteome</keyword>
<dbReference type="OrthoDB" id="194358at2759"/>
<feature type="compositionally biased region" description="Polar residues" evidence="1">
    <location>
        <begin position="75"/>
        <end position="96"/>
    </location>
</feature>
<feature type="compositionally biased region" description="Polar residues" evidence="1">
    <location>
        <begin position="159"/>
        <end position="173"/>
    </location>
</feature>
<evidence type="ECO:0000259" key="2">
    <source>
        <dbReference type="PROSITE" id="PS00036"/>
    </source>
</evidence>
<evidence type="ECO:0000256" key="1">
    <source>
        <dbReference type="SAM" id="MobiDB-lite"/>
    </source>
</evidence>
<feature type="compositionally biased region" description="Low complexity" evidence="1">
    <location>
        <begin position="296"/>
        <end position="305"/>
    </location>
</feature>
<feature type="compositionally biased region" description="Polar residues" evidence="1">
    <location>
        <begin position="261"/>
        <end position="271"/>
    </location>
</feature>
<dbReference type="Gene3D" id="1.20.5.170">
    <property type="match status" value="1"/>
</dbReference>
<accession>A0A8H7ADT5</accession>
<feature type="compositionally biased region" description="Polar residues" evidence="1">
    <location>
        <begin position="131"/>
        <end position="151"/>
    </location>
</feature>
<protein>
    <recommendedName>
        <fullName evidence="2">BZIP domain-containing protein</fullName>
    </recommendedName>
</protein>
<feature type="domain" description="BZIP" evidence="2">
    <location>
        <begin position="38"/>
        <end position="53"/>
    </location>
</feature>
<feature type="region of interest" description="Disordered" evidence="1">
    <location>
        <begin position="72"/>
        <end position="232"/>
    </location>
</feature>
<organism evidence="3 4">
    <name type="scientific">Endocarpon pusillum</name>
    <dbReference type="NCBI Taxonomy" id="364733"/>
    <lineage>
        <taxon>Eukaryota</taxon>
        <taxon>Fungi</taxon>
        <taxon>Dikarya</taxon>
        <taxon>Ascomycota</taxon>
        <taxon>Pezizomycotina</taxon>
        <taxon>Eurotiomycetes</taxon>
        <taxon>Chaetothyriomycetidae</taxon>
        <taxon>Verrucariales</taxon>
        <taxon>Verrucariaceae</taxon>
        <taxon>Endocarpon</taxon>
    </lineage>
</organism>
<dbReference type="CDD" id="cd14688">
    <property type="entry name" value="bZIP_YAP"/>
    <property type="match status" value="1"/>
</dbReference>
<dbReference type="InterPro" id="IPR004827">
    <property type="entry name" value="bZIP"/>
</dbReference>
<feature type="region of interest" description="Disordered" evidence="1">
    <location>
        <begin position="1"/>
        <end position="23"/>
    </location>
</feature>
<feature type="region of interest" description="Disordered" evidence="1">
    <location>
        <begin position="261"/>
        <end position="305"/>
    </location>
</feature>
<dbReference type="AlphaFoldDB" id="A0A8H7ADT5"/>
<dbReference type="EMBL" id="JAACFV010000071">
    <property type="protein sequence ID" value="KAF7507273.1"/>
    <property type="molecule type" value="Genomic_DNA"/>
</dbReference>
<evidence type="ECO:0000313" key="4">
    <source>
        <dbReference type="Proteomes" id="UP000606974"/>
    </source>
</evidence>
<evidence type="ECO:0000313" key="3">
    <source>
        <dbReference type="EMBL" id="KAF7507273.1"/>
    </source>
</evidence>